<dbReference type="Gene3D" id="1.10.720.30">
    <property type="entry name" value="SAP domain"/>
    <property type="match status" value="1"/>
</dbReference>
<dbReference type="OrthoDB" id="9806870at2"/>
<evidence type="ECO:0000313" key="4">
    <source>
        <dbReference type="EMBL" id="PJG40974.1"/>
    </source>
</evidence>
<evidence type="ECO:0000313" key="11">
    <source>
        <dbReference type="Proteomes" id="UP000322612"/>
    </source>
</evidence>
<evidence type="ECO:0000313" key="2">
    <source>
        <dbReference type="EMBL" id="CZW56901.1"/>
    </source>
</evidence>
<accession>A0A0D9HDC7</accession>
<accession>A0A3L9PCU5</accession>
<evidence type="ECO:0000313" key="5">
    <source>
        <dbReference type="EMBL" id="SAD95479.1"/>
    </source>
</evidence>
<dbReference type="STRING" id="299766.BFV68_10960"/>
<comment type="caution">
    <text evidence="3">The sequence shown here is derived from an EMBL/GenBank/DDBJ whole genome shotgun (WGS) entry which is preliminary data.</text>
</comment>
<dbReference type="InterPro" id="IPR036361">
    <property type="entry name" value="SAP_dom_sf"/>
</dbReference>
<reference evidence="6 11" key="4">
    <citation type="submission" date="2019-08" db="EMBL/GenBank/DDBJ databases">
        <title>Whole genome sequence analysis of bacterial isolates in patients.</title>
        <authorList>
            <person name="Jeong K.C."/>
        </authorList>
    </citation>
    <scope>NUCLEOTIDE SEQUENCE [LARGE SCALE GENOMIC DNA]</scope>
    <source>
        <strain evidence="6 11">KCJ3K342</strain>
    </source>
</reference>
<dbReference type="Pfam" id="PF09905">
    <property type="entry name" value="VF530"/>
    <property type="match status" value="1"/>
</dbReference>
<dbReference type="EMBL" id="FKEV01000004">
    <property type="protein sequence ID" value="SAD95479.1"/>
    <property type="molecule type" value="Genomic_DNA"/>
</dbReference>
<dbReference type="EMBL" id="VTDZ01000012">
    <property type="protein sequence ID" value="TYS18158.1"/>
    <property type="molecule type" value="Genomic_DNA"/>
</dbReference>
<dbReference type="EMBL" id="FJYW01000001">
    <property type="protein sequence ID" value="CZW56901.1"/>
    <property type="molecule type" value="Genomic_DNA"/>
</dbReference>
<evidence type="ECO:0000313" key="6">
    <source>
        <dbReference type="EMBL" id="TYS18158.1"/>
    </source>
</evidence>
<dbReference type="EMBL" id="NMVR01000005">
    <property type="protein sequence ID" value="PJG40974.1"/>
    <property type="molecule type" value="Genomic_DNA"/>
</dbReference>
<evidence type="ECO:0000313" key="10">
    <source>
        <dbReference type="Proteomes" id="UP000231328"/>
    </source>
</evidence>
<dbReference type="AlphaFoldDB" id="A0A0D9HDC7"/>
<sequence>MTAHVSNDPLHGVTLEMQVNALVARYGWNELGNRIKINCFRKDPSVKSSLKFLRRTPWARAEVEALYLDSLHDDGNGEQDEPAFNPWTDSRTPRS</sequence>
<reference evidence="7 8" key="1">
    <citation type="submission" date="2016-03" db="EMBL/GenBank/DDBJ databases">
        <authorList>
            <consortium name="Pathogen Informatics"/>
        </authorList>
    </citation>
    <scope>NUCLEOTIDE SEQUENCE [LARGE SCALE GENOMIC DNA]</scope>
    <source>
        <strain evidence="2">E1424</strain>
        <strain evidence="7">e1424</strain>
        <strain evidence="5">E552</strain>
        <strain evidence="8">e552</strain>
    </source>
</reference>
<evidence type="ECO:0000313" key="3">
    <source>
        <dbReference type="EMBL" id="PJD87751.1"/>
    </source>
</evidence>
<proteinExistence type="predicted"/>
<dbReference type="Proteomes" id="UP000231328">
    <property type="component" value="Unassembled WGS sequence"/>
</dbReference>
<dbReference type="RefSeq" id="WP_003857097.1">
    <property type="nucleotide sequence ID" value="NZ_AMGJ01000002.1"/>
</dbReference>
<dbReference type="Proteomes" id="UP000229974">
    <property type="component" value="Unassembled WGS sequence"/>
</dbReference>
<protein>
    <submittedName>
        <fullName evidence="4">DUF2132 domain-containing protein</fullName>
    </submittedName>
    <submittedName>
        <fullName evidence="2">Uncharacterized conserved protein (DUF2132)</fullName>
    </submittedName>
</protein>
<reference evidence="4 10" key="3">
    <citation type="submission" date="2017-07" db="EMBL/GenBank/DDBJ databases">
        <title>Draft genome sequence of Enterobacter cloacae ST128, a clinical strain coproducing KPC-2 and NDM-1 carbapenemases.</title>
        <authorList>
            <person name="Li X."/>
        </authorList>
    </citation>
    <scope>NUCLEOTIDE SEQUENCE [LARGE SCALE GENOMIC DNA]</scope>
    <source>
        <strain evidence="4 10">HBY</strain>
    </source>
</reference>
<organism evidence="3 9">
    <name type="scientific">Enterobacter hormaechei</name>
    <dbReference type="NCBI Taxonomy" id="158836"/>
    <lineage>
        <taxon>Bacteria</taxon>
        <taxon>Pseudomonadati</taxon>
        <taxon>Pseudomonadota</taxon>
        <taxon>Gammaproteobacteria</taxon>
        <taxon>Enterobacterales</taxon>
        <taxon>Enterobacteriaceae</taxon>
        <taxon>Enterobacter</taxon>
        <taxon>Enterobacter cloacae complex</taxon>
    </lineage>
</organism>
<dbReference type="Proteomes" id="UP000076205">
    <property type="component" value="Unassembled WGS sequence"/>
</dbReference>
<reference evidence="3 9" key="2">
    <citation type="journal article" date="2017" name="J. Antimicrob. Chemother.">
        <title>Characterization of the population structure, drug resistance mechanisms and plasmids of the community-associated Enterobacter cloacae complex in China.</title>
        <authorList>
            <person name="Zhou K."/>
            <person name="Yu W."/>
            <person name="Cao X."/>
            <person name="Shen P."/>
            <person name="Lu H."/>
            <person name="Luo Q."/>
            <person name="Rossen J.W.A."/>
            <person name="Xiao Y."/>
        </authorList>
    </citation>
    <scope>NUCLEOTIDE SEQUENCE [LARGE SCALE GENOMIC DNA]</scope>
    <source>
        <strain evidence="3 9">ECC904</strain>
    </source>
</reference>
<feature type="region of interest" description="Disordered" evidence="1">
    <location>
        <begin position="71"/>
        <end position="95"/>
    </location>
</feature>
<evidence type="ECO:0000256" key="1">
    <source>
        <dbReference type="SAM" id="MobiDB-lite"/>
    </source>
</evidence>
<evidence type="ECO:0000313" key="8">
    <source>
        <dbReference type="Proteomes" id="UP000077295"/>
    </source>
</evidence>
<dbReference type="Proteomes" id="UP000077295">
    <property type="component" value="Unassembled WGS sequence"/>
</dbReference>
<dbReference type="InterPro" id="IPR018668">
    <property type="entry name" value="DNA-binding_VF530-like"/>
</dbReference>
<name>A0A0D9HDC7_9ENTR</name>
<dbReference type="EMBL" id="NEEW01000002">
    <property type="protein sequence ID" value="PJD87751.1"/>
    <property type="molecule type" value="Genomic_DNA"/>
</dbReference>
<gene>
    <name evidence="3" type="ORF">B9Q30_05600</name>
    <name evidence="4" type="ORF">CGZ54_04920</name>
    <name evidence="6" type="ORF">FZC81_04510</name>
    <name evidence="5" type="ORF">SAMEA2273187_01407</name>
    <name evidence="2" type="ORF">SAMEA2273352_00189</name>
</gene>
<evidence type="ECO:0000313" key="7">
    <source>
        <dbReference type="Proteomes" id="UP000076205"/>
    </source>
</evidence>
<dbReference type="Proteomes" id="UP000322612">
    <property type="component" value="Unassembled WGS sequence"/>
</dbReference>
<dbReference type="GO" id="GO:0003677">
    <property type="term" value="F:DNA binding"/>
    <property type="evidence" value="ECO:0007669"/>
    <property type="project" value="InterPro"/>
</dbReference>
<evidence type="ECO:0000313" key="9">
    <source>
        <dbReference type="Proteomes" id="UP000229974"/>
    </source>
</evidence>